<comment type="similarity">
    <text evidence="6">Belongs to the bacillales FliT family.</text>
</comment>
<gene>
    <name evidence="8" type="ORF">HNP81_002034</name>
</gene>
<evidence type="ECO:0000256" key="5">
    <source>
        <dbReference type="ARBA" id="ARBA00093765"/>
    </source>
</evidence>
<keyword evidence="2" id="KW-0963">Cytoplasm</keyword>
<comment type="function">
    <text evidence="5">May act as an export chaperone for the filament capping protein FliD.</text>
</comment>
<evidence type="ECO:0000313" key="8">
    <source>
        <dbReference type="EMBL" id="MBA9026749.1"/>
    </source>
</evidence>
<accession>A0ABR6CP19</accession>
<keyword evidence="3" id="KW-1005">Bacterial flagellum biogenesis</keyword>
<evidence type="ECO:0000256" key="4">
    <source>
        <dbReference type="ARBA" id="ARBA00023186"/>
    </source>
</evidence>
<reference evidence="8 9" key="1">
    <citation type="submission" date="2020-08" db="EMBL/GenBank/DDBJ databases">
        <title>Genomic Encyclopedia of Type Strains, Phase IV (KMG-IV): sequencing the most valuable type-strain genomes for metagenomic binning, comparative biology and taxonomic classification.</title>
        <authorList>
            <person name="Goeker M."/>
        </authorList>
    </citation>
    <scope>NUCLEOTIDE SEQUENCE [LARGE SCALE GENOMIC DNA]</scope>
    <source>
        <strain evidence="8 9">DSM 105481</strain>
    </source>
</reference>
<name>A0ABR6CP19_9BACI</name>
<protein>
    <recommendedName>
        <fullName evidence="7">Flagellar protein FliT</fullName>
    </recommendedName>
</protein>
<keyword evidence="8" id="KW-0966">Cell projection</keyword>
<dbReference type="Proteomes" id="UP000626697">
    <property type="component" value="Unassembled WGS sequence"/>
</dbReference>
<dbReference type="Pfam" id="PF05400">
    <property type="entry name" value="FliT"/>
    <property type="match status" value="1"/>
</dbReference>
<keyword evidence="9" id="KW-1185">Reference proteome</keyword>
<evidence type="ECO:0000256" key="7">
    <source>
        <dbReference type="ARBA" id="ARBA00093797"/>
    </source>
</evidence>
<evidence type="ECO:0000256" key="3">
    <source>
        <dbReference type="ARBA" id="ARBA00022795"/>
    </source>
</evidence>
<comment type="subcellular location">
    <subcellularLocation>
        <location evidence="1">Cytoplasm</location>
        <location evidence="1">Cytosol</location>
    </subcellularLocation>
</comment>
<evidence type="ECO:0000256" key="2">
    <source>
        <dbReference type="ARBA" id="ARBA00022490"/>
    </source>
</evidence>
<dbReference type="InterPro" id="IPR008622">
    <property type="entry name" value="FliT"/>
</dbReference>
<keyword evidence="4" id="KW-0143">Chaperone</keyword>
<evidence type="ECO:0000313" key="9">
    <source>
        <dbReference type="Proteomes" id="UP000626697"/>
    </source>
</evidence>
<keyword evidence="8" id="KW-0282">Flagellum</keyword>
<proteinExistence type="inferred from homology"/>
<sequence>MSLQKFNDCTIELLSILNRQELEERDDTIKRIIELLDEREEWIHLINPPFTEEELQLGRQVVLLNQQVDKLLLLHKQAIQRDIRQLNEKKQTSARYSNPYDNILVDGVFYDKKN</sequence>
<evidence type="ECO:0000256" key="1">
    <source>
        <dbReference type="ARBA" id="ARBA00004514"/>
    </source>
</evidence>
<evidence type="ECO:0000256" key="6">
    <source>
        <dbReference type="ARBA" id="ARBA00093785"/>
    </source>
</evidence>
<organism evidence="8 9">
    <name type="scientific">Peribacillus huizhouensis</name>
    <dbReference type="NCBI Taxonomy" id="1501239"/>
    <lineage>
        <taxon>Bacteria</taxon>
        <taxon>Bacillati</taxon>
        <taxon>Bacillota</taxon>
        <taxon>Bacilli</taxon>
        <taxon>Bacillales</taxon>
        <taxon>Bacillaceae</taxon>
        <taxon>Peribacillus</taxon>
    </lineage>
</organism>
<dbReference type="EMBL" id="JACJHX010000005">
    <property type="protein sequence ID" value="MBA9026749.1"/>
    <property type="molecule type" value="Genomic_DNA"/>
</dbReference>
<comment type="caution">
    <text evidence="8">The sequence shown here is derived from an EMBL/GenBank/DDBJ whole genome shotgun (WGS) entry which is preliminary data.</text>
</comment>
<dbReference type="RefSeq" id="WP_182502534.1">
    <property type="nucleotide sequence ID" value="NZ_JACJHX010000005.1"/>
</dbReference>
<keyword evidence="8" id="KW-0969">Cilium</keyword>